<evidence type="ECO:0000313" key="2">
    <source>
        <dbReference type="Proteomes" id="UP001165064"/>
    </source>
</evidence>
<sequence>MLSRRSAHLLKRAIPRSASALARPSAISAIRFSKTSLQTRSNAQLAIFSPPVHIKNEPVKPFSSNDQLDWDLLKSEIFKLTDKPTKIPLVINGERIFTEKTKTQVNPGNHKQVLAEFSQATPELVQKAIEATESAKQKWMNMPYVDRASVFLKAADLVTTKYRHKLLAATMLGQGKNVYQGEIDVVCELADFLRFNVKYAKQIYERQPPESTTGVWNRVEYRPLEGFVYAVTPFNFTAIASNLTTAPALMGNTVVWKPSTYAVLSNYIILEILEEAGLPKGVINFVPGEPSMVTAEVLNDKRFNALHFTGSTAVFGKLWTDIATNTAAGKYRDFPRIVGETGGKNFHLVDKSADVTNAAINTLRGAFEYQGQKCSATSRVYVNSEIWPEFKELLVSKVNEIIPTNTSATDGLHEFMGPVIHENSYDKVSKAIDSVAEDPELTIIAGGQHSKEEGYFIQPTIVETTNPDHPFLKNEFFGPLLTIHVYEDAKTDEILKKIDSTTKYGLTGSVFANDREFVRKAEAALRYSAGNFYINDKSTGAVVGQQPFGGSRMSGTNDKAGSDNLLTRFVSLRAIKENFLEVSDYKYPSNYK</sequence>
<protein>
    <submittedName>
        <fullName evidence="1">Unnamed protein product</fullName>
    </submittedName>
</protein>
<dbReference type="EMBL" id="BSXS01002159">
    <property type="protein sequence ID" value="GME78347.1"/>
    <property type="molecule type" value="Genomic_DNA"/>
</dbReference>
<proteinExistence type="predicted"/>
<dbReference type="Proteomes" id="UP001165064">
    <property type="component" value="Unassembled WGS sequence"/>
</dbReference>
<accession>A0ACB5T0A6</accession>
<evidence type="ECO:0000313" key="1">
    <source>
        <dbReference type="EMBL" id="GME78347.1"/>
    </source>
</evidence>
<comment type="caution">
    <text evidence="1">The sequence shown here is derived from an EMBL/GenBank/DDBJ whole genome shotgun (WGS) entry which is preliminary data.</text>
</comment>
<gene>
    <name evidence="1" type="ORF">Amon02_000340300</name>
</gene>
<keyword evidence="2" id="KW-1185">Reference proteome</keyword>
<organism evidence="1 2">
    <name type="scientific">Ambrosiozyma monospora</name>
    <name type="common">Yeast</name>
    <name type="synonym">Endomycopsis monosporus</name>
    <dbReference type="NCBI Taxonomy" id="43982"/>
    <lineage>
        <taxon>Eukaryota</taxon>
        <taxon>Fungi</taxon>
        <taxon>Dikarya</taxon>
        <taxon>Ascomycota</taxon>
        <taxon>Saccharomycotina</taxon>
        <taxon>Pichiomycetes</taxon>
        <taxon>Pichiales</taxon>
        <taxon>Pichiaceae</taxon>
        <taxon>Ambrosiozyma</taxon>
    </lineage>
</organism>
<reference evidence="1" key="1">
    <citation type="submission" date="2023-04" db="EMBL/GenBank/DDBJ databases">
        <title>Ambrosiozyma monospora NBRC 10751.</title>
        <authorList>
            <person name="Ichikawa N."/>
            <person name="Sato H."/>
            <person name="Tonouchi N."/>
        </authorList>
    </citation>
    <scope>NUCLEOTIDE SEQUENCE</scope>
    <source>
        <strain evidence="1">NBRC 10751</strain>
    </source>
</reference>
<name>A0ACB5T0A6_AMBMO</name>